<dbReference type="AlphaFoldDB" id="A0ABD4Q7M7"/>
<protein>
    <submittedName>
        <fullName evidence="2">Relaxase/mobilization nuclease domain-containing protein</fullName>
    </submittedName>
</protein>
<dbReference type="InterPro" id="IPR005094">
    <property type="entry name" value="Endonuclease_MobA/VirD2"/>
</dbReference>
<proteinExistence type="predicted"/>
<feature type="non-terminal residue" evidence="2">
    <location>
        <position position="89"/>
    </location>
</feature>
<dbReference type="EMBL" id="JAGIZI010000279">
    <property type="protein sequence ID" value="MBP0685574.1"/>
    <property type="molecule type" value="Genomic_DNA"/>
</dbReference>
<evidence type="ECO:0000259" key="1">
    <source>
        <dbReference type="Pfam" id="PF03432"/>
    </source>
</evidence>
<comment type="caution">
    <text evidence="2">The sequence shown here is derived from an EMBL/GenBank/DDBJ whole genome shotgun (WGS) entry which is preliminary data.</text>
</comment>
<sequence>HHYIISFDPRDGPDNGLTVDRAQELGEKFCAEHFPGHQALVCTHPDGHSHTENIHVHIVINSLRIAEVPMLPHMDRPADRKAGCKHRCT</sequence>
<evidence type="ECO:0000313" key="2">
    <source>
        <dbReference type="EMBL" id="MBP0685574.1"/>
    </source>
</evidence>
<accession>A0ABD4Q7M7</accession>
<dbReference type="Pfam" id="PF03432">
    <property type="entry name" value="Relaxase"/>
    <property type="match status" value="1"/>
</dbReference>
<gene>
    <name evidence="2" type="ORF">J8J21_21255</name>
</gene>
<feature type="non-terminal residue" evidence="2">
    <location>
        <position position="1"/>
    </location>
</feature>
<name>A0ABD4Q7M7_MYCTX</name>
<organism evidence="2 3">
    <name type="scientific">Mycobacterium tuberculosis</name>
    <dbReference type="NCBI Taxonomy" id="1773"/>
    <lineage>
        <taxon>Bacteria</taxon>
        <taxon>Bacillati</taxon>
        <taxon>Actinomycetota</taxon>
        <taxon>Actinomycetes</taxon>
        <taxon>Mycobacteriales</taxon>
        <taxon>Mycobacteriaceae</taxon>
        <taxon>Mycobacterium</taxon>
        <taxon>Mycobacterium tuberculosis complex</taxon>
    </lineage>
</organism>
<feature type="domain" description="MobA/VirD2-like nuclease" evidence="1">
    <location>
        <begin position="1"/>
        <end position="64"/>
    </location>
</feature>
<dbReference type="Proteomes" id="UP000671119">
    <property type="component" value="Unassembled WGS sequence"/>
</dbReference>
<reference evidence="2 3" key="1">
    <citation type="submission" date="2021-03" db="EMBL/GenBank/DDBJ databases">
        <title>Whole Genome Sequencing of Mycobacterium tuberculosis clinical isolates from Arunachal Pradesh, India.</title>
        <authorList>
            <person name="Singh S."/>
            <person name="Mudliar S.R."/>
            <person name="Kulsum U."/>
            <person name="Rufai S.B."/>
            <person name="Singh P.K."/>
            <person name="Umpo M."/>
            <person name="Nyori M."/>
        </authorList>
    </citation>
    <scope>NUCLEOTIDE SEQUENCE [LARGE SCALE GENOMIC DNA]</scope>
    <source>
        <strain evidence="2 3">OMICS/BPL/0142/20/SP</strain>
    </source>
</reference>
<evidence type="ECO:0000313" key="3">
    <source>
        <dbReference type="Proteomes" id="UP000671119"/>
    </source>
</evidence>